<protein>
    <recommendedName>
        <fullName evidence="4">Protein-S-isoprenylcysteine O-methyltransferase</fullName>
    </recommendedName>
</protein>
<keyword evidence="1" id="KW-0472">Membrane</keyword>
<dbReference type="Proteomes" id="UP000740883">
    <property type="component" value="Unassembled WGS sequence"/>
</dbReference>
<feature type="transmembrane region" description="Helical" evidence="1">
    <location>
        <begin position="140"/>
        <end position="166"/>
    </location>
</feature>
<sequence>MHKENTMQKHIVYFCLGSISTLGIFNTVQSSLLNIASLSAFLLFVFFSVSETYHHNTHRFGMFVILDMVVLISMLIFEHLALSNTILLSINFRIINVISGTAMILSVLFFLVSLYCTVLHREVTGILDRNSIWAYVRHPIYSSISLFILSSCVYGKCFGTLGYFVYKLRTTFITRIKEEENAICKEYPNYNVYKKEVNSGLIFY</sequence>
<evidence type="ECO:0000313" key="2">
    <source>
        <dbReference type="EMBL" id="KAF9763802.1"/>
    </source>
</evidence>
<organism evidence="2 3">
    <name type="scientific">Nosema granulosis</name>
    <dbReference type="NCBI Taxonomy" id="83296"/>
    <lineage>
        <taxon>Eukaryota</taxon>
        <taxon>Fungi</taxon>
        <taxon>Fungi incertae sedis</taxon>
        <taxon>Microsporidia</taxon>
        <taxon>Nosematidae</taxon>
        <taxon>Nosema</taxon>
    </lineage>
</organism>
<accession>A0A9P6KZR9</accession>
<dbReference type="OrthoDB" id="10659856at2759"/>
<comment type="caution">
    <text evidence="2">The sequence shown here is derived from an EMBL/GenBank/DDBJ whole genome shotgun (WGS) entry which is preliminary data.</text>
</comment>
<reference evidence="2 3" key="1">
    <citation type="journal article" date="2020" name="Genome Biol. Evol.">
        <title>Comparative genomics of strictly vertically transmitted, feminizing microsporidia endosymbionts of amphipod crustaceans.</title>
        <authorList>
            <person name="Cormier A."/>
            <person name="Chebbi M.A."/>
            <person name="Giraud I."/>
            <person name="Wattier R."/>
            <person name="Teixeira M."/>
            <person name="Gilbert C."/>
            <person name="Rigaud T."/>
            <person name="Cordaux R."/>
        </authorList>
    </citation>
    <scope>NUCLEOTIDE SEQUENCE [LARGE SCALE GENOMIC DNA]</scope>
    <source>
        <strain evidence="2 3">Ou3-Ou53</strain>
    </source>
</reference>
<keyword evidence="1" id="KW-1133">Transmembrane helix</keyword>
<keyword evidence="1" id="KW-0812">Transmembrane</keyword>
<proteinExistence type="predicted"/>
<dbReference type="EMBL" id="SBJO01000053">
    <property type="protein sequence ID" value="KAF9763802.1"/>
    <property type="molecule type" value="Genomic_DNA"/>
</dbReference>
<evidence type="ECO:0008006" key="4">
    <source>
        <dbReference type="Google" id="ProtNLM"/>
    </source>
</evidence>
<name>A0A9P6KZR9_9MICR</name>
<feature type="transmembrane region" description="Helical" evidence="1">
    <location>
        <begin position="94"/>
        <end position="120"/>
    </location>
</feature>
<feature type="transmembrane region" description="Helical" evidence="1">
    <location>
        <begin position="61"/>
        <end position="82"/>
    </location>
</feature>
<dbReference type="Gene3D" id="1.20.120.1630">
    <property type="match status" value="1"/>
</dbReference>
<keyword evidence="3" id="KW-1185">Reference proteome</keyword>
<gene>
    <name evidence="2" type="ORF">NGRA_1035</name>
</gene>
<feature type="transmembrane region" description="Helical" evidence="1">
    <location>
        <begin position="32"/>
        <end position="49"/>
    </location>
</feature>
<dbReference type="AlphaFoldDB" id="A0A9P6KZR9"/>
<evidence type="ECO:0000256" key="1">
    <source>
        <dbReference type="SAM" id="Phobius"/>
    </source>
</evidence>
<evidence type="ECO:0000313" key="3">
    <source>
        <dbReference type="Proteomes" id="UP000740883"/>
    </source>
</evidence>